<keyword evidence="9 11" id="KW-0472">Membrane</keyword>
<evidence type="ECO:0000259" key="12">
    <source>
        <dbReference type="Pfam" id="PF01180"/>
    </source>
</evidence>
<comment type="subcellular location">
    <subcellularLocation>
        <location evidence="11">Cell membrane</location>
        <topology evidence="11">Peripheral membrane protein</topology>
    </subcellularLocation>
    <subcellularLocation>
        <location evidence="2">Membrane</location>
    </subcellularLocation>
</comment>
<dbReference type="InterPro" id="IPR001295">
    <property type="entry name" value="Dihydroorotate_DH_CS"/>
</dbReference>
<dbReference type="InterPro" id="IPR012135">
    <property type="entry name" value="Dihydroorotate_DH_1_2"/>
</dbReference>
<keyword evidence="11" id="KW-1003">Cell membrane</keyword>
<feature type="binding site" evidence="11">
    <location>
        <begin position="241"/>
        <end position="242"/>
    </location>
    <ligand>
        <name>substrate</name>
    </ligand>
</feature>
<evidence type="ECO:0000256" key="4">
    <source>
        <dbReference type="ARBA" id="ARBA00005359"/>
    </source>
</evidence>
<dbReference type="Pfam" id="PF01180">
    <property type="entry name" value="DHO_dh"/>
    <property type="match status" value="1"/>
</dbReference>
<dbReference type="PROSITE" id="PS00912">
    <property type="entry name" value="DHODEHASE_2"/>
    <property type="match status" value="1"/>
</dbReference>
<dbReference type="EMBL" id="VJMF01000028">
    <property type="protein sequence ID" value="TRL35631.1"/>
    <property type="molecule type" value="Genomic_DNA"/>
</dbReference>
<dbReference type="PIRSF" id="PIRSF000164">
    <property type="entry name" value="DHO_oxidase"/>
    <property type="match status" value="1"/>
</dbReference>
<feature type="binding site" evidence="11">
    <location>
        <position position="86"/>
    </location>
    <ligand>
        <name>FMN</name>
        <dbReference type="ChEBI" id="CHEBI:58210"/>
    </ligand>
</feature>
<comment type="function">
    <text evidence="1 11">Catalyzes the conversion of dihydroorotate to orotate with quinone as electron acceptor.</text>
</comment>
<evidence type="ECO:0000256" key="6">
    <source>
        <dbReference type="ARBA" id="ARBA00022643"/>
    </source>
</evidence>
<feature type="binding site" evidence="11">
    <location>
        <position position="171"/>
    </location>
    <ligand>
        <name>FMN</name>
        <dbReference type="ChEBI" id="CHEBI:58210"/>
    </ligand>
</feature>
<protein>
    <recommendedName>
        <fullName evidence="11">Dihydroorotate dehydrogenase (quinone)</fullName>
        <ecNumber evidence="11">1.3.5.2</ecNumber>
    </recommendedName>
    <alternativeName>
        <fullName evidence="11">DHOdehase</fullName>
        <shortName evidence="11">DHOD</shortName>
        <shortName evidence="11">DHODase</shortName>
    </alternativeName>
    <alternativeName>
        <fullName evidence="11">Dihydroorotate oxidase</fullName>
    </alternativeName>
</protein>
<evidence type="ECO:0000256" key="11">
    <source>
        <dbReference type="HAMAP-Rule" id="MF_00225"/>
    </source>
</evidence>
<evidence type="ECO:0000256" key="8">
    <source>
        <dbReference type="ARBA" id="ARBA00023002"/>
    </source>
</evidence>
<feature type="binding site" evidence="11">
    <location>
        <position position="212"/>
    </location>
    <ligand>
        <name>FMN</name>
        <dbReference type="ChEBI" id="CHEBI:58210"/>
    </ligand>
</feature>
<feature type="active site" description="Nucleophile" evidence="11">
    <location>
        <position position="174"/>
    </location>
</feature>
<comment type="pathway">
    <text evidence="3 11">Pyrimidine metabolism; UMP biosynthesis via de novo pathway; orotate from (S)-dihydroorotate (quinone route): step 1/1.</text>
</comment>
<accession>A0A549T1A8</accession>
<dbReference type="GO" id="GO:0005886">
    <property type="term" value="C:plasma membrane"/>
    <property type="evidence" value="ECO:0007669"/>
    <property type="project" value="UniProtKB-SubCell"/>
</dbReference>
<evidence type="ECO:0000256" key="1">
    <source>
        <dbReference type="ARBA" id="ARBA00003125"/>
    </source>
</evidence>
<dbReference type="CDD" id="cd04738">
    <property type="entry name" value="DHOD_2_like"/>
    <property type="match status" value="1"/>
</dbReference>
<gene>
    <name evidence="11" type="primary">pyrD</name>
    <name evidence="13" type="ORF">FM996_07050</name>
</gene>
<dbReference type="GO" id="GO:0106430">
    <property type="term" value="F:dihydroorotate dehydrogenase (quinone) activity"/>
    <property type="evidence" value="ECO:0007669"/>
    <property type="project" value="UniProtKB-EC"/>
</dbReference>
<name>A0A549T1A8_METSR</name>
<feature type="binding site" evidence="11">
    <location>
        <position position="66"/>
    </location>
    <ligand>
        <name>substrate</name>
    </ligand>
</feature>
<feature type="binding site" evidence="11">
    <location>
        <position position="240"/>
    </location>
    <ligand>
        <name>FMN</name>
        <dbReference type="ChEBI" id="CHEBI:58210"/>
    </ligand>
</feature>
<evidence type="ECO:0000256" key="10">
    <source>
        <dbReference type="ARBA" id="ARBA00048639"/>
    </source>
</evidence>
<comment type="caution">
    <text evidence="13">The sequence shown here is derived from an EMBL/GenBank/DDBJ whole genome shotgun (WGS) entry which is preliminary data.</text>
</comment>
<dbReference type="SUPFAM" id="SSF51395">
    <property type="entry name" value="FMN-linked oxidoreductases"/>
    <property type="match status" value="1"/>
</dbReference>
<evidence type="ECO:0000256" key="7">
    <source>
        <dbReference type="ARBA" id="ARBA00022975"/>
    </source>
</evidence>
<comment type="cofactor">
    <cofactor evidence="11">
        <name>FMN</name>
        <dbReference type="ChEBI" id="CHEBI:58210"/>
    </cofactor>
    <text evidence="11">Binds 1 FMN per subunit.</text>
</comment>
<evidence type="ECO:0000256" key="9">
    <source>
        <dbReference type="ARBA" id="ARBA00023136"/>
    </source>
</evidence>
<dbReference type="GO" id="GO:0006207">
    <property type="term" value="P:'de novo' pyrimidine nucleobase biosynthetic process"/>
    <property type="evidence" value="ECO:0007669"/>
    <property type="project" value="UniProtKB-UniRule"/>
</dbReference>
<dbReference type="PANTHER" id="PTHR48109">
    <property type="entry name" value="DIHYDROOROTATE DEHYDROGENASE (QUINONE), MITOCHONDRIAL-RELATED"/>
    <property type="match status" value="1"/>
</dbReference>
<dbReference type="AlphaFoldDB" id="A0A549T1A8"/>
<dbReference type="InterPro" id="IPR013785">
    <property type="entry name" value="Aldolase_TIM"/>
</dbReference>
<evidence type="ECO:0000256" key="3">
    <source>
        <dbReference type="ARBA" id="ARBA00005161"/>
    </source>
</evidence>
<dbReference type="NCBIfam" id="TIGR01036">
    <property type="entry name" value="pyrD_sub2"/>
    <property type="match status" value="1"/>
</dbReference>
<dbReference type="InterPro" id="IPR050074">
    <property type="entry name" value="DHO_dehydrogenase"/>
</dbReference>
<keyword evidence="5 11" id="KW-0285">Flavoprotein</keyword>
<comment type="subunit">
    <text evidence="11">Monomer.</text>
</comment>
<keyword evidence="7 11" id="KW-0665">Pyrimidine biosynthesis</keyword>
<dbReference type="PROSITE" id="PS00911">
    <property type="entry name" value="DHODEHASE_1"/>
    <property type="match status" value="1"/>
</dbReference>
<feature type="binding site" evidence="11">
    <location>
        <begin position="62"/>
        <end position="66"/>
    </location>
    <ligand>
        <name>FMN</name>
        <dbReference type="ChEBI" id="CHEBI:58210"/>
    </ligand>
</feature>
<feature type="binding site" evidence="11">
    <location>
        <position position="292"/>
    </location>
    <ligand>
        <name>FMN</name>
        <dbReference type="ChEBI" id="CHEBI:58210"/>
    </ligand>
</feature>
<dbReference type="Proteomes" id="UP000316781">
    <property type="component" value="Unassembled WGS sequence"/>
</dbReference>
<evidence type="ECO:0000256" key="2">
    <source>
        <dbReference type="ARBA" id="ARBA00004370"/>
    </source>
</evidence>
<dbReference type="InterPro" id="IPR005720">
    <property type="entry name" value="Dihydroorotate_DH_cat"/>
</dbReference>
<evidence type="ECO:0000313" key="14">
    <source>
        <dbReference type="Proteomes" id="UP000316781"/>
    </source>
</evidence>
<comment type="similarity">
    <text evidence="4 11">Belongs to the dihydroorotate dehydrogenase family. Type 2 subfamily.</text>
</comment>
<evidence type="ECO:0000313" key="13">
    <source>
        <dbReference type="EMBL" id="TRL35631.1"/>
    </source>
</evidence>
<feature type="binding site" evidence="11">
    <location>
        <position position="263"/>
    </location>
    <ligand>
        <name>FMN</name>
        <dbReference type="ChEBI" id="CHEBI:58210"/>
    </ligand>
</feature>
<evidence type="ECO:0000256" key="5">
    <source>
        <dbReference type="ARBA" id="ARBA00022630"/>
    </source>
</evidence>
<feature type="binding site" evidence="11">
    <location>
        <begin position="111"/>
        <end position="115"/>
    </location>
    <ligand>
        <name>substrate</name>
    </ligand>
</feature>
<feature type="binding site" evidence="11">
    <location>
        <position position="176"/>
    </location>
    <ligand>
        <name>substrate</name>
    </ligand>
</feature>
<dbReference type="PANTHER" id="PTHR48109:SF4">
    <property type="entry name" value="DIHYDROOROTATE DEHYDROGENASE (QUINONE), MITOCHONDRIAL"/>
    <property type="match status" value="1"/>
</dbReference>
<proteinExistence type="inferred from homology"/>
<feature type="binding site" evidence="11">
    <location>
        <position position="140"/>
    </location>
    <ligand>
        <name>FMN</name>
        <dbReference type="ChEBI" id="CHEBI:58210"/>
    </ligand>
</feature>
<organism evidence="13 14">
    <name type="scientific">Methylosinus sporium</name>
    <dbReference type="NCBI Taxonomy" id="428"/>
    <lineage>
        <taxon>Bacteria</taxon>
        <taxon>Pseudomonadati</taxon>
        <taxon>Pseudomonadota</taxon>
        <taxon>Alphaproteobacteria</taxon>
        <taxon>Hyphomicrobiales</taxon>
        <taxon>Methylocystaceae</taxon>
        <taxon>Methylosinus</taxon>
    </lineage>
</organism>
<dbReference type="UniPathway" id="UPA00070">
    <property type="reaction ID" value="UER00946"/>
</dbReference>
<dbReference type="EC" id="1.3.5.2" evidence="11"/>
<dbReference type="HAMAP" id="MF_00225">
    <property type="entry name" value="DHO_dh_type2"/>
    <property type="match status" value="1"/>
</dbReference>
<comment type="catalytic activity">
    <reaction evidence="10 11">
        <text>(S)-dihydroorotate + a quinone = orotate + a quinol</text>
        <dbReference type="Rhea" id="RHEA:30187"/>
        <dbReference type="ChEBI" id="CHEBI:24646"/>
        <dbReference type="ChEBI" id="CHEBI:30839"/>
        <dbReference type="ChEBI" id="CHEBI:30864"/>
        <dbReference type="ChEBI" id="CHEBI:132124"/>
        <dbReference type="EC" id="1.3.5.2"/>
    </reaction>
</comment>
<dbReference type="GO" id="GO:0005737">
    <property type="term" value="C:cytoplasm"/>
    <property type="evidence" value="ECO:0007669"/>
    <property type="project" value="InterPro"/>
</dbReference>
<keyword evidence="8 11" id="KW-0560">Oxidoreductase</keyword>
<reference evidence="13 14" key="1">
    <citation type="submission" date="2019-07" db="EMBL/GenBank/DDBJ databases">
        <title>Ln-dependent methylotrophs.</title>
        <authorList>
            <person name="Tani A."/>
        </authorList>
    </citation>
    <scope>NUCLEOTIDE SEQUENCE [LARGE SCALE GENOMIC DNA]</scope>
    <source>
        <strain evidence="13 14">SM89A</strain>
    </source>
</reference>
<feature type="binding site" evidence="11">
    <location>
        <position position="171"/>
    </location>
    <ligand>
        <name>substrate</name>
    </ligand>
</feature>
<dbReference type="InterPro" id="IPR005719">
    <property type="entry name" value="Dihydroorotate_DH_2"/>
</dbReference>
<feature type="domain" description="Dihydroorotate dehydrogenase catalytic" evidence="12">
    <location>
        <begin position="45"/>
        <end position="335"/>
    </location>
</feature>
<dbReference type="RefSeq" id="WP_142862427.1">
    <property type="nucleotide sequence ID" value="NZ_VJMF01000028.1"/>
</dbReference>
<dbReference type="NCBIfam" id="NF003652">
    <property type="entry name" value="PRK05286.2-5"/>
    <property type="match status" value="1"/>
</dbReference>
<dbReference type="NCBIfam" id="NF003645">
    <property type="entry name" value="PRK05286.1-2"/>
    <property type="match status" value="1"/>
</dbReference>
<dbReference type="Gene3D" id="3.20.20.70">
    <property type="entry name" value="Aldolase class I"/>
    <property type="match status" value="1"/>
</dbReference>
<sequence length="352" mass="37729">MIEVLFGDLATSLFRRLPPETAHQATIVALQLMPAPKPPRDDPRLAVRAFGLDFPNPIGLAAGFDKNAEVPDAMLAMGFGFAEVGTLTPRPQAGNARPRVFRLAEDRGIVNRYGFNNVGHTLAYERLLARRSRGGIVGVNIGANKDAADRIADYERGIAVFSELASYFTVNVSSPNTPGLRDLQEKNALSELLARVLSARERARRRRPVLLKIAPDLSLEQLDDVVGVARAREIDGMIVSNTTLARPQTLASPFAREAGGLSGAPLFDLSTKMLAETFLRVEGQFPLIGVGGVDSAAAALAKIEAGASLVQLYSALVYEGPGLVQRIKSGILEALEREGETLAALVGRRARG</sequence>
<feature type="binding site" evidence="11">
    <location>
        <begin position="313"/>
        <end position="314"/>
    </location>
    <ligand>
        <name>FMN</name>
        <dbReference type="ChEBI" id="CHEBI:58210"/>
    </ligand>
</feature>
<dbReference type="GO" id="GO:0044205">
    <property type="term" value="P:'de novo' UMP biosynthetic process"/>
    <property type="evidence" value="ECO:0007669"/>
    <property type="project" value="UniProtKB-UniRule"/>
</dbReference>
<keyword evidence="6 11" id="KW-0288">FMN</keyword>